<dbReference type="GO" id="GO:0005524">
    <property type="term" value="F:ATP binding"/>
    <property type="evidence" value="ECO:0007669"/>
    <property type="project" value="InterPro"/>
</dbReference>
<protein>
    <submittedName>
        <fullName evidence="2">AAA family ATPase</fullName>
    </submittedName>
</protein>
<dbReference type="OrthoDB" id="9789856at2"/>
<organism evidence="2 3">
    <name type="scientific">Alteraurantiacibacter buctensis</name>
    <dbReference type="NCBI Taxonomy" id="1503981"/>
    <lineage>
        <taxon>Bacteria</taxon>
        <taxon>Pseudomonadati</taxon>
        <taxon>Pseudomonadota</taxon>
        <taxon>Alphaproteobacteria</taxon>
        <taxon>Sphingomonadales</taxon>
        <taxon>Erythrobacteraceae</taxon>
        <taxon>Alteraurantiacibacter</taxon>
    </lineage>
</organism>
<dbReference type="InterPro" id="IPR027417">
    <property type="entry name" value="P-loop_NTPase"/>
</dbReference>
<dbReference type="PANTHER" id="PTHR43581">
    <property type="entry name" value="ATP/GTP PHOSPHATASE"/>
    <property type="match status" value="1"/>
</dbReference>
<accession>A0A844YRU4</accession>
<reference evidence="2 3" key="1">
    <citation type="submission" date="2019-12" db="EMBL/GenBank/DDBJ databases">
        <title>Genomic-based taxomic classification of the family Erythrobacteraceae.</title>
        <authorList>
            <person name="Xu L."/>
        </authorList>
    </citation>
    <scope>NUCLEOTIDE SEQUENCE [LARGE SCALE GENOMIC DNA]</scope>
    <source>
        <strain evidence="2 3">M0322</strain>
    </source>
</reference>
<evidence type="ECO:0000259" key="1">
    <source>
        <dbReference type="Pfam" id="PF13304"/>
    </source>
</evidence>
<dbReference type="SUPFAM" id="SSF52540">
    <property type="entry name" value="P-loop containing nucleoside triphosphate hydrolases"/>
    <property type="match status" value="1"/>
</dbReference>
<evidence type="ECO:0000313" key="3">
    <source>
        <dbReference type="Proteomes" id="UP000466966"/>
    </source>
</evidence>
<sequence>MILPNPEAWLLSLGDAEFAMVARALRRLFTIEGEFNVILPDRANSRCLVVTKVGSGDDAEEVRTPLAVVSSGFRSVLAMVCDIFQGLLRDKDVRERGFGSADAIILIDEIEAHLHPRWKMQIMTAFRRVFPQATIIATTHDPLCLRGMHDREVLVLSRARREAVGPDQVPVVVETLAELPNVENLTVEQLLTSDFFAMFSTDSPDAERKLAELGNLLAKRAAGGQLTGDEDRALNLLEREVMDSLPLGSSEVQRLVQAAVAEYLQRRRGASAAQLVRLHGAARDRIINALEGF</sequence>
<dbReference type="AlphaFoldDB" id="A0A844YRU4"/>
<dbReference type="Pfam" id="PF13304">
    <property type="entry name" value="AAA_21"/>
    <property type="match status" value="1"/>
</dbReference>
<dbReference type="InterPro" id="IPR003959">
    <property type="entry name" value="ATPase_AAA_core"/>
</dbReference>
<keyword evidence="3" id="KW-1185">Reference proteome</keyword>
<proteinExistence type="predicted"/>
<feature type="domain" description="ATPase AAA-type core" evidence="1">
    <location>
        <begin position="63"/>
        <end position="143"/>
    </location>
</feature>
<dbReference type="Gene3D" id="3.40.50.300">
    <property type="entry name" value="P-loop containing nucleotide triphosphate hydrolases"/>
    <property type="match status" value="1"/>
</dbReference>
<dbReference type="PANTHER" id="PTHR43581:SF2">
    <property type="entry name" value="EXCINUCLEASE ATPASE SUBUNIT"/>
    <property type="match status" value="1"/>
</dbReference>
<dbReference type="InterPro" id="IPR051396">
    <property type="entry name" value="Bact_Antivir_Def_Nuclease"/>
</dbReference>
<gene>
    <name evidence="2" type="ORF">GRI99_01415</name>
</gene>
<dbReference type="GO" id="GO:0016887">
    <property type="term" value="F:ATP hydrolysis activity"/>
    <property type="evidence" value="ECO:0007669"/>
    <property type="project" value="InterPro"/>
</dbReference>
<comment type="caution">
    <text evidence="2">The sequence shown here is derived from an EMBL/GenBank/DDBJ whole genome shotgun (WGS) entry which is preliminary data.</text>
</comment>
<dbReference type="Proteomes" id="UP000466966">
    <property type="component" value="Unassembled WGS sequence"/>
</dbReference>
<dbReference type="EMBL" id="WTYV01000001">
    <property type="protein sequence ID" value="MXO70289.1"/>
    <property type="molecule type" value="Genomic_DNA"/>
</dbReference>
<evidence type="ECO:0000313" key="2">
    <source>
        <dbReference type="EMBL" id="MXO70289.1"/>
    </source>
</evidence>
<name>A0A844YRU4_9SPHN</name>